<protein>
    <submittedName>
        <fullName evidence="4">Uncharacterized protein</fullName>
    </submittedName>
</protein>
<evidence type="ECO:0000256" key="2">
    <source>
        <dbReference type="SAM" id="Phobius"/>
    </source>
</evidence>
<feature type="region of interest" description="Disordered" evidence="1">
    <location>
        <begin position="60"/>
        <end position="85"/>
    </location>
</feature>
<feature type="compositionally biased region" description="Polar residues" evidence="1">
    <location>
        <begin position="60"/>
        <end position="70"/>
    </location>
</feature>
<dbReference type="AlphaFoldDB" id="A0A914C383"/>
<evidence type="ECO:0000256" key="1">
    <source>
        <dbReference type="SAM" id="MobiDB-lite"/>
    </source>
</evidence>
<keyword evidence="2" id="KW-1133">Transmembrane helix</keyword>
<accession>A0A914C383</accession>
<reference evidence="4" key="1">
    <citation type="submission" date="2022-11" db="UniProtKB">
        <authorList>
            <consortium name="WormBaseParasite"/>
        </authorList>
    </citation>
    <scope>IDENTIFICATION</scope>
</reference>
<feature type="transmembrane region" description="Helical" evidence="2">
    <location>
        <begin position="6"/>
        <end position="32"/>
    </location>
</feature>
<keyword evidence="2" id="KW-0812">Transmembrane</keyword>
<evidence type="ECO:0000313" key="4">
    <source>
        <dbReference type="WBParaSite" id="ACRNAN_Path_1583.g6147.t1"/>
    </source>
</evidence>
<evidence type="ECO:0000313" key="3">
    <source>
        <dbReference type="Proteomes" id="UP000887540"/>
    </source>
</evidence>
<dbReference type="Proteomes" id="UP000887540">
    <property type="component" value="Unplaced"/>
</dbReference>
<proteinExistence type="predicted"/>
<keyword evidence="3" id="KW-1185">Reference proteome</keyword>
<keyword evidence="2" id="KW-0472">Membrane</keyword>
<name>A0A914C383_9BILA</name>
<dbReference type="WBParaSite" id="ACRNAN_Path_1583.g6147.t1">
    <property type="protein sequence ID" value="ACRNAN_Path_1583.g6147.t1"/>
    <property type="gene ID" value="ACRNAN_Path_1583.g6147"/>
</dbReference>
<organism evidence="3 4">
    <name type="scientific">Acrobeloides nanus</name>
    <dbReference type="NCBI Taxonomy" id="290746"/>
    <lineage>
        <taxon>Eukaryota</taxon>
        <taxon>Metazoa</taxon>
        <taxon>Ecdysozoa</taxon>
        <taxon>Nematoda</taxon>
        <taxon>Chromadorea</taxon>
        <taxon>Rhabditida</taxon>
        <taxon>Tylenchina</taxon>
        <taxon>Cephalobomorpha</taxon>
        <taxon>Cephaloboidea</taxon>
        <taxon>Cephalobidae</taxon>
        <taxon>Acrobeloides</taxon>
    </lineage>
</organism>
<sequence>MFIDAYIFISTMIDVIVVLASILDFLILLSVLKSYRNVVIMFLGWMKSFLMRNKNKTASNEQSKKFASTHEQNKRPSMVNNFVNP</sequence>